<evidence type="ECO:0000259" key="3">
    <source>
        <dbReference type="SMART" id="SM00824"/>
    </source>
</evidence>
<evidence type="ECO:0000256" key="2">
    <source>
        <dbReference type="ARBA" id="ARBA00022801"/>
    </source>
</evidence>
<proteinExistence type="inferred from homology"/>
<protein>
    <submittedName>
        <fullName evidence="4">Thioesterase</fullName>
    </submittedName>
</protein>
<dbReference type="PANTHER" id="PTHR11487:SF0">
    <property type="entry name" value="S-ACYL FATTY ACID SYNTHASE THIOESTERASE, MEDIUM CHAIN"/>
    <property type="match status" value="1"/>
</dbReference>
<evidence type="ECO:0000256" key="1">
    <source>
        <dbReference type="ARBA" id="ARBA00007169"/>
    </source>
</evidence>
<dbReference type="InterPro" id="IPR020802">
    <property type="entry name" value="TesA-like"/>
</dbReference>
<accession>A0A7K3RDU4</accession>
<gene>
    <name evidence="4" type="ORF">G3I58_20435</name>
</gene>
<dbReference type="GO" id="GO:0008610">
    <property type="term" value="P:lipid biosynthetic process"/>
    <property type="evidence" value="ECO:0007669"/>
    <property type="project" value="TreeGrafter"/>
</dbReference>
<dbReference type="GO" id="GO:0016787">
    <property type="term" value="F:hydrolase activity"/>
    <property type="evidence" value="ECO:0007669"/>
    <property type="project" value="UniProtKB-KW"/>
</dbReference>
<dbReference type="AlphaFoldDB" id="A0A7K3RDU4"/>
<dbReference type="SMART" id="SM00824">
    <property type="entry name" value="PKS_TE"/>
    <property type="match status" value="1"/>
</dbReference>
<dbReference type="Proteomes" id="UP000470951">
    <property type="component" value="Unassembled WGS sequence"/>
</dbReference>
<keyword evidence="2" id="KW-0378">Hydrolase</keyword>
<comment type="caution">
    <text evidence="4">The sequence shown here is derived from an EMBL/GenBank/DDBJ whole genome shotgun (WGS) entry which is preliminary data.</text>
</comment>
<dbReference type="InterPro" id="IPR012223">
    <property type="entry name" value="TEII"/>
</dbReference>
<dbReference type="InterPro" id="IPR029058">
    <property type="entry name" value="AB_hydrolase_fold"/>
</dbReference>
<evidence type="ECO:0000313" key="4">
    <source>
        <dbReference type="EMBL" id="NEC00325.1"/>
    </source>
</evidence>
<evidence type="ECO:0000313" key="5">
    <source>
        <dbReference type="Proteomes" id="UP000470951"/>
    </source>
</evidence>
<comment type="similarity">
    <text evidence="1">Belongs to the thioesterase family.</text>
</comment>
<reference evidence="4 5" key="1">
    <citation type="submission" date="2020-01" db="EMBL/GenBank/DDBJ databases">
        <title>Insect and environment-associated Actinomycetes.</title>
        <authorList>
            <person name="Currrie C."/>
            <person name="Chevrette M."/>
            <person name="Carlson C."/>
            <person name="Stubbendieck R."/>
            <person name="Wendt-Pienkowski E."/>
        </authorList>
    </citation>
    <scope>NUCLEOTIDE SEQUENCE [LARGE SCALE GENOMIC DNA]</scope>
    <source>
        <strain evidence="4 5">SID7903</strain>
    </source>
</reference>
<name>A0A7K3RDU4_STRAQ</name>
<dbReference type="EMBL" id="JAAGMS010000223">
    <property type="protein sequence ID" value="NEC00325.1"/>
    <property type="molecule type" value="Genomic_DNA"/>
</dbReference>
<dbReference type="InterPro" id="IPR001031">
    <property type="entry name" value="Thioesterase"/>
</dbReference>
<dbReference type="Pfam" id="PF00975">
    <property type="entry name" value="Thioesterase"/>
    <property type="match status" value="1"/>
</dbReference>
<organism evidence="4 5">
    <name type="scientific">Streptomyces anulatus</name>
    <name type="common">Streptomyces chrysomallus</name>
    <dbReference type="NCBI Taxonomy" id="1892"/>
    <lineage>
        <taxon>Bacteria</taxon>
        <taxon>Bacillati</taxon>
        <taxon>Actinomycetota</taxon>
        <taxon>Actinomycetes</taxon>
        <taxon>Kitasatosporales</taxon>
        <taxon>Streptomycetaceae</taxon>
        <taxon>Streptomyces</taxon>
    </lineage>
</organism>
<sequence>MTSARRWFRRHPAHPGAPRLVCFPHAGGGASSYHGWARGLAPRVEVLAVCYPGREDRFHEPPAASVEALADEIAAALPLSRERPLVLFGHSMGATVAFEVARRIERACPDGLARLCVSGRPAPHATPPSAIHLLSDDAFVEDLRSLEGTAGDILDSADFRSLFLPGIRADYRLIENYRPTPGARISAPVTAYCGTEDSHVRPGQMRRWKEVTDGSFASRIFPGGHFYLLEQLPSVVADVAGLLGVEPCHEAPPA</sequence>
<dbReference type="Gene3D" id="3.40.50.1820">
    <property type="entry name" value="alpha/beta hydrolase"/>
    <property type="match status" value="1"/>
</dbReference>
<dbReference type="PANTHER" id="PTHR11487">
    <property type="entry name" value="THIOESTERASE"/>
    <property type="match status" value="1"/>
</dbReference>
<dbReference type="SUPFAM" id="SSF53474">
    <property type="entry name" value="alpha/beta-Hydrolases"/>
    <property type="match status" value="1"/>
</dbReference>
<feature type="domain" description="Thioesterase TesA-like" evidence="3">
    <location>
        <begin position="21"/>
        <end position="243"/>
    </location>
</feature>
<dbReference type="RefSeq" id="WP_164220291.1">
    <property type="nucleotide sequence ID" value="NZ_JAAGMS010000223.1"/>
</dbReference>